<keyword evidence="2" id="KW-1185">Reference proteome</keyword>
<reference evidence="2" key="1">
    <citation type="submission" date="2016-10" db="EMBL/GenBank/DDBJ databases">
        <authorList>
            <person name="Varghese N."/>
            <person name="Submissions S."/>
        </authorList>
    </citation>
    <scope>NUCLEOTIDE SEQUENCE [LARGE SCALE GENOMIC DNA]</scope>
    <source>
        <strain evidence="2">DSM 13327</strain>
    </source>
</reference>
<protein>
    <submittedName>
        <fullName evidence="1">Uncharacterized protein</fullName>
    </submittedName>
</protein>
<dbReference type="Proteomes" id="UP000199520">
    <property type="component" value="Unassembled WGS sequence"/>
</dbReference>
<gene>
    <name evidence="1" type="ORF">SAMN04490355_100390</name>
</gene>
<sequence length="172" mass="19683">MPKYKQYDDQVSDGVNLLISILVRYPEIGRIGFDPQSNSLKLTFLLSTLPSNIEFGNVKNLLLNSLVAYTTLEDVSLSTFDVQLDTYDQVAMLSIYRDVHTISKGEITLLIALLRGKFKNHLITDFNDSLLEEDLLIQEEVIEDMLINIKKHHTENRLIGIREDGRVLVFNK</sequence>
<dbReference type="EMBL" id="FOTS01000003">
    <property type="protein sequence ID" value="SFL39273.1"/>
    <property type="molecule type" value="Genomic_DNA"/>
</dbReference>
<proteinExistence type="predicted"/>
<accession>A0A1I4HC56</accession>
<organism evidence="1 2">
    <name type="scientific">Pelosinus propionicus DSM 13327</name>
    <dbReference type="NCBI Taxonomy" id="1123291"/>
    <lineage>
        <taxon>Bacteria</taxon>
        <taxon>Bacillati</taxon>
        <taxon>Bacillota</taxon>
        <taxon>Negativicutes</taxon>
        <taxon>Selenomonadales</taxon>
        <taxon>Sporomusaceae</taxon>
        <taxon>Pelosinus</taxon>
    </lineage>
</organism>
<dbReference type="OrthoDB" id="2381281at2"/>
<name>A0A1I4HC56_9FIRM</name>
<dbReference type="AlphaFoldDB" id="A0A1I4HC56"/>
<dbReference type="STRING" id="1123291.SAMN04490355_100390"/>
<evidence type="ECO:0000313" key="1">
    <source>
        <dbReference type="EMBL" id="SFL39273.1"/>
    </source>
</evidence>
<evidence type="ECO:0000313" key="2">
    <source>
        <dbReference type="Proteomes" id="UP000199520"/>
    </source>
</evidence>